<dbReference type="SUPFAM" id="SSF52540">
    <property type="entry name" value="P-loop containing nucleoside triphosphate hydrolases"/>
    <property type="match status" value="1"/>
</dbReference>
<evidence type="ECO:0000256" key="8">
    <source>
        <dbReference type="ARBA" id="ARBA00024731"/>
    </source>
</evidence>
<evidence type="ECO:0000259" key="9">
    <source>
        <dbReference type="PROSITE" id="PS51722"/>
    </source>
</evidence>
<dbReference type="Gene3D" id="3.30.70.240">
    <property type="match status" value="1"/>
</dbReference>
<dbReference type="CDD" id="cd01514">
    <property type="entry name" value="Elongation_Factor_C"/>
    <property type="match status" value="1"/>
</dbReference>
<keyword evidence="12" id="KW-1185">Reference proteome</keyword>
<dbReference type="AlphaFoldDB" id="H8ZA29"/>
<dbReference type="InterPro" id="IPR031157">
    <property type="entry name" value="G_TR_CS"/>
</dbReference>
<dbReference type="SUPFAM" id="SSF54980">
    <property type="entry name" value="EF-G C-terminal domain-like"/>
    <property type="match status" value="2"/>
</dbReference>
<keyword evidence="3" id="KW-0963">Cytoplasm</keyword>
<dbReference type="Pfam" id="PF00679">
    <property type="entry name" value="EFG_C"/>
    <property type="match status" value="1"/>
</dbReference>
<dbReference type="PANTHER" id="PTHR42908:SF10">
    <property type="entry name" value="EUKARYOTIC TRANSLATION ELONGATION FACTOR 2"/>
    <property type="match status" value="1"/>
</dbReference>
<dbReference type="EMBL" id="JH604633">
    <property type="protein sequence ID" value="EHY66810.1"/>
    <property type="molecule type" value="Genomic_DNA"/>
</dbReference>
<dbReference type="InterPro" id="IPR000795">
    <property type="entry name" value="T_Tr_GTP-bd_dom"/>
</dbReference>
<dbReference type="EMBL" id="AKIJ01000002">
    <property type="protein sequence ID" value="KFG26510.1"/>
    <property type="molecule type" value="Genomic_DNA"/>
</dbReference>
<keyword evidence="4" id="KW-0547">Nucleotide-binding</keyword>
<dbReference type="InterPro" id="IPR020568">
    <property type="entry name" value="Ribosomal_Su5_D2-typ_SF"/>
</dbReference>
<name>H8ZA29_NEMA1</name>
<evidence type="ECO:0000313" key="10">
    <source>
        <dbReference type="EMBL" id="EHY66810.1"/>
    </source>
</evidence>
<dbReference type="PRINTS" id="PR00315">
    <property type="entry name" value="ELONGATNFCT"/>
</dbReference>
<dbReference type="STRING" id="944018.H8ZA29"/>
<dbReference type="Pfam" id="PF00009">
    <property type="entry name" value="GTP_EFTU"/>
    <property type="match status" value="1"/>
</dbReference>
<dbReference type="GO" id="GO:0005829">
    <property type="term" value="C:cytosol"/>
    <property type="evidence" value="ECO:0007669"/>
    <property type="project" value="TreeGrafter"/>
</dbReference>
<dbReference type="InterPro" id="IPR027417">
    <property type="entry name" value="P-loop_NTPase"/>
</dbReference>
<dbReference type="GO" id="GO:0043022">
    <property type="term" value="F:ribosome binding"/>
    <property type="evidence" value="ECO:0007669"/>
    <property type="project" value="TreeGrafter"/>
</dbReference>
<reference evidence="11 12" key="3">
    <citation type="journal article" date="2014" name="Genome Announc.">
        <title>Genome Sequence of the Microsporidian Species Nematocida sp1 Strain ERTm6 (ATCC PRA-372).</title>
        <authorList>
            <person name="Bakowski M.A."/>
            <person name="Priest M."/>
            <person name="Young S."/>
            <person name="Cuomo C.A."/>
            <person name="Troemel E.R."/>
        </authorList>
    </citation>
    <scope>NUCLEOTIDE SEQUENCE [LARGE SCALE GENOMIC DNA]</scope>
    <source>
        <strain evidence="11 12">ERTm6</strain>
    </source>
</reference>
<dbReference type="GO" id="GO:0005525">
    <property type="term" value="F:GTP binding"/>
    <property type="evidence" value="ECO:0007669"/>
    <property type="project" value="UniProtKB-KW"/>
</dbReference>
<dbReference type="Proteomes" id="UP000054524">
    <property type="component" value="Unassembled WGS sequence"/>
</dbReference>
<dbReference type="InterPro" id="IPR005517">
    <property type="entry name" value="Transl_elong_EFG/EF2_IV"/>
</dbReference>
<dbReference type="Pfam" id="PF14492">
    <property type="entry name" value="EFG_III"/>
    <property type="match status" value="1"/>
</dbReference>
<dbReference type="GO" id="GO:0003924">
    <property type="term" value="F:GTPase activity"/>
    <property type="evidence" value="ECO:0007669"/>
    <property type="project" value="InterPro"/>
</dbReference>
<dbReference type="Pfam" id="PF03144">
    <property type="entry name" value="GTP_EFTU_D2"/>
    <property type="match status" value="1"/>
</dbReference>
<evidence type="ECO:0000256" key="3">
    <source>
        <dbReference type="ARBA" id="ARBA00022490"/>
    </source>
</evidence>
<dbReference type="HOGENOM" id="CLU_002794_11_2_1"/>
<gene>
    <name evidence="10" type="ORF">NERG_00450</name>
    <name evidence="11" type="ORF">NESG_00658</name>
</gene>
<reference evidence="11" key="2">
    <citation type="submission" date="2012-10" db="EMBL/GenBank/DDBJ databases">
        <authorList>
            <consortium name="The Broad Institute Genome Sequencing Platform"/>
            <consortium name="The Broad Institute Genome Sequencing Center for Infectious Disease"/>
            <person name="Cuomo C."/>
            <person name="Troemel E."/>
            <person name="Walker B."/>
            <person name="Young S.K."/>
            <person name="Zeng Q."/>
            <person name="Gargeya S."/>
            <person name="Fitzgerald M."/>
            <person name="Haas B."/>
            <person name="Abouelleil A."/>
            <person name="Alvarado L."/>
            <person name="Arachchi H.M."/>
            <person name="Berlin A.M."/>
            <person name="Chapman S.B."/>
            <person name="Goldberg J."/>
            <person name="Griggs A."/>
            <person name="Gujja S."/>
            <person name="Hansen M."/>
            <person name="Howarth C."/>
            <person name="Imamovic A."/>
            <person name="Larimer J."/>
            <person name="McCowan C."/>
            <person name="Murphy C."/>
            <person name="Neiman D."/>
            <person name="Pearson M."/>
            <person name="Priest M."/>
            <person name="Roberts A."/>
            <person name="Saif S."/>
            <person name="Shea T."/>
            <person name="Sisk P."/>
            <person name="Sykes S."/>
            <person name="Wortman J."/>
            <person name="Nusbaum C."/>
            <person name="Birren B."/>
        </authorList>
    </citation>
    <scope>NUCLEOTIDE SEQUENCE</scope>
    <source>
        <strain evidence="11">ERTm6</strain>
    </source>
</reference>
<keyword evidence="6" id="KW-0648">Protein biosynthesis</keyword>
<protein>
    <recommendedName>
        <fullName evidence="2">Elongation factor 2</fullName>
    </recommendedName>
</protein>
<dbReference type="Gene3D" id="2.40.30.10">
    <property type="entry name" value="Translation factors"/>
    <property type="match status" value="1"/>
</dbReference>
<comment type="function">
    <text evidence="8">Catalyzes the GTP-dependent ribosomal translocation step during translation elongation. During this step, the ribosome changes from the pre-translocational (PRE) to the post-translocational (POST) state as the newly formed A-site-bound peptidyl-tRNA and P-site-bound deacylated tRNA move to the P and E sites, respectively. Catalyzes the coordinated movement of the two tRNA molecules, the mRNA and conformational changes in the ribosome.</text>
</comment>
<dbReference type="NCBIfam" id="TIGR00231">
    <property type="entry name" value="small_GTP"/>
    <property type="match status" value="1"/>
</dbReference>
<keyword evidence="7" id="KW-0342">GTP-binding</keyword>
<dbReference type="SUPFAM" id="SSF54211">
    <property type="entry name" value="Ribosomal protein S5 domain 2-like"/>
    <property type="match status" value="1"/>
</dbReference>
<evidence type="ECO:0000256" key="7">
    <source>
        <dbReference type="ARBA" id="ARBA00023134"/>
    </source>
</evidence>
<evidence type="ECO:0000256" key="1">
    <source>
        <dbReference type="ARBA" id="ARBA00004496"/>
    </source>
</evidence>
<dbReference type="CDD" id="cd01885">
    <property type="entry name" value="EF2"/>
    <property type="match status" value="1"/>
</dbReference>
<dbReference type="InterPro" id="IPR004161">
    <property type="entry name" value="EFTu-like_2"/>
</dbReference>
<dbReference type="SMART" id="SM00889">
    <property type="entry name" value="EFG_IV"/>
    <property type="match status" value="1"/>
</dbReference>
<dbReference type="InterPro" id="IPR005225">
    <property type="entry name" value="Small_GTP-bd"/>
</dbReference>
<dbReference type="InterPro" id="IPR000640">
    <property type="entry name" value="EFG_V-like"/>
</dbReference>
<sequence length="858" mass="95175">MSKNAASMEAVVRLMKKPSNIRNMSVIAHVDHGKSTLTDTLVVKAGSLSAEKSGSRFTDTRQDEQERGITIKSTAISMQFKLKNLSFNTFMKEKTDENHFLINLIDSPGHVDFSSEVTAALRVTDGALVVVDCIEGICVQTETVLRQAIIEKIKPVLCLNKIDRALLELREAPAEFAKSLRNTVESFNATMSKFLMDEDKSSNIRQLNPADLEVSFCSGLQGWGFTLRQFAEFFAEKFSMQDKPEMIDAFQKCLWKIDRYCTSADPFDPDCKVLKKKKNAPDCDPALHPFVVFVLTPIYAVRDLCFAGKKQEIREYMKRFNVTFGTKELDEITSEKALFKHVMRKWLPAADCLLEQIVINLPSPNESQVYRAESLYEGPKDDEYCNAIKATAREDDSPVIMYVSKMIPQGSGRFIAFGRVFSGVIRAGMPLYVQGPDYEPGKGKELKAKVVTKVLLMMGRTVEEVNSCPAGNIVGILGVDSEIQKTATLSSGKGSFNIKTMKFTVSPVVRYSIFPKNTSDLPKLKEGLTKLAQVDTLCQVQYMKSGEIVIAGAGEMHVEICINDLEKDHAKVPIVRGEPQVSYFESISSQVTSIAMSKSANKHNKVYMVIEPLAEDVVTAIKDGELIANDPKVRVEMFKNKFGSADDWVKRVLCYCPDDVGPNVIVDSSKGVQNLHEVKEFLKMGLDAAVKEGPVIGEPLQGLRLDLMDLTLHADAIHRGAGQLIPTMSRLAVGLVLSATPILYEPIFLAEISLQDSMIDAAMQVVKGRRGEIMDAIYNNHKSVLKAYIPVQRSFNLNKELMESTGGGASINLVLSHYSIVPGSLDKEGTPMFEIVKQIRAKRGLGELKDPAEYFCKE</sequence>
<evidence type="ECO:0000256" key="2">
    <source>
        <dbReference type="ARBA" id="ARBA00017891"/>
    </source>
</evidence>
<dbReference type="Gene3D" id="3.40.50.300">
    <property type="entry name" value="P-loop containing nucleotide triphosphate hydrolases"/>
    <property type="match status" value="1"/>
</dbReference>
<evidence type="ECO:0000256" key="4">
    <source>
        <dbReference type="ARBA" id="ARBA00022741"/>
    </source>
</evidence>
<accession>H8ZA29</accession>
<evidence type="ECO:0000313" key="11">
    <source>
        <dbReference type="EMBL" id="KFG26510.1"/>
    </source>
</evidence>
<dbReference type="PROSITE" id="PS00301">
    <property type="entry name" value="G_TR_1"/>
    <property type="match status" value="1"/>
</dbReference>
<dbReference type="InterPro" id="IPR041095">
    <property type="entry name" value="EFG_II"/>
</dbReference>
<dbReference type="SUPFAM" id="SSF50447">
    <property type="entry name" value="Translation proteins"/>
    <property type="match status" value="1"/>
</dbReference>
<accession>A0A086J2Z2</accession>
<dbReference type="GO" id="GO:0003746">
    <property type="term" value="F:translation elongation factor activity"/>
    <property type="evidence" value="ECO:0007669"/>
    <property type="project" value="UniProtKB-KW"/>
</dbReference>
<dbReference type="SMART" id="SM00838">
    <property type="entry name" value="EFG_C"/>
    <property type="match status" value="1"/>
</dbReference>
<dbReference type="Gene3D" id="3.30.70.870">
    <property type="entry name" value="Elongation Factor G (Translational Gtpase), domain 3"/>
    <property type="match status" value="1"/>
</dbReference>
<dbReference type="FunFam" id="2.40.30.10:FF:000010">
    <property type="entry name" value="Translation elongation factor 2"/>
    <property type="match status" value="1"/>
</dbReference>
<dbReference type="Pfam" id="PF03764">
    <property type="entry name" value="EFG_IV"/>
    <property type="match status" value="1"/>
</dbReference>
<evidence type="ECO:0000313" key="12">
    <source>
        <dbReference type="Proteomes" id="UP000054524"/>
    </source>
</evidence>
<reference evidence="10" key="1">
    <citation type="submission" date="2011-03" db="EMBL/GenBank/DDBJ databases">
        <title>The Genome Sequence of Nematocida sp1 strain ERTm2.</title>
        <authorList>
            <consortium name="The Broad Institute Genome Sequencing Platform"/>
            <consortium name="The Broad Institute Genome Sequencing Center for Infectious Disease"/>
            <person name="Cuomo C."/>
            <person name="Troemel E."/>
            <person name="Young S.K."/>
            <person name="Zeng Q."/>
            <person name="Gargeya S."/>
            <person name="Fitzgerald M."/>
            <person name="Haas B."/>
            <person name="Abouelleil A."/>
            <person name="Alvarado L."/>
            <person name="Arachchi H.M."/>
            <person name="Berlin A."/>
            <person name="Brown A."/>
            <person name="Chapman S.B."/>
            <person name="Chen Z."/>
            <person name="Dunbar C."/>
            <person name="Freedman E."/>
            <person name="Gearin G."/>
            <person name="Gellesch M."/>
            <person name="Goldberg J."/>
            <person name="Griggs A."/>
            <person name="Gujja S."/>
            <person name="Heilman E.R."/>
            <person name="Heiman D."/>
            <person name="Howarth C."/>
            <person name="Larson L."/>
            <person name="Lui A."/>
            <person name="MacDonald P.J.P."/>
            <person name="Mehta T."/>
            <person name="Montmayeur A."/>
            <person name="Murphy C."/>
            <person name="Neiman D."/>
            <person name="Pearson M."/>
            <person name="Priest M."/>
            <person name="Roberts A."/>
            <person name="Saif S."/>
            <person name="Shea T."/>
            <person name="Shenoy N."/>
            <person name="Sisk P."/>
            <person name="Stolte C."/>
            <person name="Sykes S."/>
            <person name="White J."/>
            <person name="Yandava C."/>
            <person name="Wortman J."/>
            <person name="Nusbaum C."/>
            <person name="Birren B."/>
        </authorList>
    </citation>
    <scope>NUCLEOTIDE SEQUENCE</scope>
    <source>
        <strain evidence="10">ERTm2</strain>
    </source>
</reference>
<dbReference type="InterPro" id="IPR035647">
    <property type="entry name" value="EFG_III/V"/>
</dbReference>
<dbReference type="FunFam" id="3.40.50.300:FF:000058">
    <property type="entry name" value="Translation elongation factor 2"/>
    <property type="match status" value="1"/>
</dbReference>
<dbReference type="InterPro" id="IPR014721">
    <property type="entry name" value="Ribsml_uS5_D2-typ_fold_subgr"/>
</dbReference>
<dbReference type="FunFam" id="3.30.70.870:FF:000002">
    <property type="entry name" value="Translation elongation factor 2"/>
    <property type="match status" value="1"/>
</dbReference>
<dbReference type="PROSITE" id="PS51722">
    <property type="entry name" value="G_TR_2"/>
    <property type="match status" value="1"/>
</dbReference>
<comment type="subcellular location">
    <subcellularLocation>
        <location evidence="1">Cytoplasm</location>
    </subcellularLocation>
</comment>
<proteinExistence type="predicted"/>
<dbReference type="Proteomes" id="UP000005622">
    <property type="component" value="Unassembled WGS sequence"/>
</dbReference>
<dbReference type="InterPro" id="IPR009000">
    <property type="entry name" value="Transl_B-barrel_sf"/>
</dbReference>
<dbReference type="CDD" id="cd16268">
    <property type="entry name" value="EF2_II"/>
    <property type="match status" value="1"/>
</dbReference>
<feature type="domain" description="Tr-type G" evidence="9">
    <location>
        <begin position="19"/>
        <end position="245"/>
    </location>
</feature>
<dbReference type="Gene3D" id="3.30.230.10">
    <property type="match status" value="1"/>
</dbReference>
<keyword evidence="5 10" id="KW-0251">Elongation factor</keyword>
<dbReference type="PANTHER" id="PTHR42908">
    <property type="entry name" value="TRANSLATION ELONGATION FACTOR-RELATED"/>
    <property type="match status" value="1"/>
</dbReference>
<organism evidence="10">
    <name type="scientific">Nematocida ausubeli (strain ATCC PRA-371 / ERTm2)</name>
    <name type="common">Nematode killer fungus</name>
    <dbReference type="NCBI Taxonomy" id="1913371"/>
    <lineage>
        <taxon>Eukaryota</taxon>
        <taxon>Fungi</taxon>
        <taxon>Fungi incertae sedis</taxon>
        <taxon>Microsporidia</taxon>
        <taxon>Nematocida</taxon>
    </lineage>
</organism>
<evidence type="ECO:0000256" key="5">
    <source>
        <dbReference type="ARBA" id="ARBA00022768"/>
    </source>
</evidence>
<evidence type="ECO:0000256" key="6">
    <source>
        <dbReference type="ARBA" id="ARBA00022917"/>
    </source>
</evidence>
<dbReference type="GO" id="GO:1990904">
    <property type="term" value="C:ribonucleoprotein complex"/>
    <property type="evidence" value="ECO:0007669"/>
    <property type="project" value="TreeGrafter"/>
</dbReference>
<dbReference type="CDD" id="cd01681">
    <property type="entry name" value="aeEF2_snRNP_like_IV"/>
    <property type="match status" value="1"/>
</dbReference>